<keyword evidence="5" id="KW-0560">Oxidoreductase</keyword>
<comment type="cofactor">
    <cofactor evidence="1">
        <name>FAD</name>
        <dbReference type="ChEBI" id="CHEBI:57692"/>
    </cofactor>
</comment>
<dbReference type="Pfam" id="PF05199">
    <property type="entry name" value="GMC_oxred_C"/>
    <property type="match status" value="1"/>
</dbReference>
<evidence type="ECO:0000259" key="7">
    <source>
        <dbReference type="Pfam" id="PF00732"/>
    </source>
</evidence>
<evidence type="ECO:0000313" key="10">
    <source>
        <dbReference type="Proteomes" id="UP000199705"/>
    </source>
</evidence>
<dbReference type="Gene3D" id="3.50.50.60">
    <property type="entry name" value="FAD/NAD(P)-binding domain"/>
    <property type="match status" value="2"/>
</dbReference>
<dbReference type="Proteomes" id="UP000199705">
    <property type="component" value="Unassembled WGS sequence"/>
</dbReference>
<dbReference type="STRING" id="551996.SAMN05192573_103151"/>
<feature type="region of interest" description="Disordered" evidence="6">
    <location>
        <begin position="61"/>
        <end position="81"/>
    </location>
</feature>
<keyword evidence="10" id="KW-1185">Reference proteome</keyword>
<dbReference type="InterPro" id="IPR000172">
    <property type="entry name" value="GMC_OxRdtase_N"/>
</dbReference>
<reference evidence="10" key="1">
    <citation type="submission" date="2016-10" db="EMBL/GenBank/DDBJ databases">
        <authorList>
            <person name="Varghese N."/>
            <person name="Submissions S."/>
        </authorList>
    </citation>
    <scope>NUCLEOTIDE SEQUENCE [LARGE SCALE GENOMIC DNA]</scope>
    <source>
        <strain evidence="10">Gh-67</strain>
    </source>
</reference>
<keyword evidence="4" id="KW-0274">FAD</keyword>
<feature type="domain" description="Glucose-methanol-choline oxidoreductase N-terminal" evidence="7">
    <location>
        <begin position="152"/>
        <end position="342"/>
    </location>
</feature>
<dbReference type="AlphaFoldDB" id="A0A1G7TFW6"/>
<organism evidence="9 10">
    <name type="scientific">Mucilaginibacter gossypii</name>
    <dbReference type="NCBI Taxonomy" id="551996"/>
    <lineage>
        <taxon>Bacteria</taxon>
        <taxon>Pseudomonadati</taxon>
        <taxon>Bacteroidota</taxon>
        <taxon>Sphingobacteriia</taxon>
        <taxon>Sphingobacteriales</taxon>
        <taxon>Sphingobacteriaceae</taxon>
        <taxon>Mucilaginibacter</taxon>
    </lineage>
</organism>
<evidence type="ECO:0000256" key="4">
    <source>
        <dbReference type="ARBA" id="ARBA00022827"/>
    </source>
</evidence>
<dbReference type="Pfam" id="PF00732">
    <property type="entry name" value="GMC_oxred_N"/>
    <property type="match status" value="1"/>
</dbReference>
<keyword evidence="3" id="KW-0285">Flavoprotein</keyword>
<evidence type="ECO:0000259" key="8">
    <source>
        <dbReference type="Pfam" id="PF05199"/>
    </source>
</evidence>
<proteinExistence type="inferred from homology"/>
<evidence type="ECO:0000256" key="2">
    <source>
        <dbReference type="ARBA" id="ARBA00010790"/>
    </source>
</evidence>
<name>A0A1G7TFW6_9SPHI</name>
<dbReference type="GO" id="GO:0050660">
    <property type="term" value="F:flavin adenine dinucleotide binding"/>
    <property type="evidence" value="ECO:0007669"/>
    <property type="project" value="InterPro"/>
</dbReference>
<dbReference type="GO" id="GO:0016614">
    <property type="term" value="F:oxidoreductase activity, acting on CH-OH group of donors"/>
    <property type="evidence" value="ECO:0007669"/>
    <property type="project" value="InterPro"/>
</dbReference>
<evidence type="ECO:0000256" key="1">
    <source>
        <dbReference type="ARBA" id="ARBA00001974"/>
    </source>
</evidence>
<dbReference type="SUPFAM" id="SSF54373">
    <property type="entry name" value="FAD-linked reductases, C-terminal domain"/>
    <property type="match status" value="1"/>
</dbReference>
<evidence type="ECO:0000256" key="6">
    <source>
        <dbReference type="SAM" id="MobiDB-lite"/>
    </source>
</evidence>
<protein>
    <submittedName>
        <fullName evidence="9">Choline dehydrogenase</fullName>
    </submittedName>
</protein>
<dbReference type="InterPro" id="IPR007867">
    <property type="entry name" value="GMC_OxRtase_C"/>
</dbReference>
<dbReference type="EMBL" id="FNCG01000003">
    <property type="protein sequence ID" value="SDG34257.1"/>
    <property type="molecule type" value="Genomic_DNA"/>
</dbReference>
<evidence type="ECO:0000256" key="3">
    <source>
        <dbReference type="ARBA" id="ARBA00022630"/>
    </source>
</evidence>
<sequence>MPLSNINGKAKANNTYDAIVIGSGISGGWAAKELSELGLKTIMLERGRNFEHIKDYKTANQDPWDRHHAGKPTQAQRKQRPVISRNWGASEPIMDYWTDEQAAPYTEIKPFNWWRSYQLGGRSILWGRQSYRWSDFDFEANVKDGWAIDWPIRYKDLAPWYDHVEKFAGISGSLEGLPQLPDGHYLPPMDMNVVEKDVAARIKKNYNGTRHMIIGRTANLTAAIPGRTACQFRNRCWEGCPFGGYFSTQSSTLPAALATGNLTVRPYSIVTKILYDKDTKKAKGVEVLDAETNQTYEYYSKIVFVNASALNSAWVLMNSATDIWPDGLGSSSGELGHNIMDHHYNLGASGLVEGFEDKYYYGRRANGIYIPRFTNLFGDKRDYLRGFGYQGAASRMGWSREIAEYNIGAQYKDALTEPGPWTIGIGGFGELLPYHENKITLDKTRKDKWGLPILAMDAEIKENEKKMRIDIVKEAKAMLESAGVKNVETHDRGHNVGDGIHEMGTARMGRDPKTSVLNGNNQVWDAKNVFVTDGAAMTSAACQNPSLTYMAMTARAAHFAVDELKKGNL</sequence>
<accession>A0A1G7TFW6</accession>
<evidence type="ECO:0000256" key="5">
    <source>
        <dbReference type="ARBA" id="ARBA00023002"/>
    </source>
</evidence>
<dbReference type="InterPro" id="IPR036188">
    <property type="entry name" value="FAD/NAD-bd_sf"/>
</dbReference>
<comment type="similarity">
    <text evidence="2">Belongs to the GMC oxidoreductase family.</text>
</comment>
<dbReference type="PANTHER" id="PTHR42784:SF1">
    <property type="entry name" value="PYRANOSE 2-OXIDASE"/>
    <property type="match status" value="1"/>
</dbReference>
<gene>
    <name evidence="9" type="ORF">SAMN05192573_103151</name>
</gene>
<dbReference type="SUPFAM" id="SSF51905">
    <property type="entry name" value="FAD/NAD(P)-binding domain"/>
    <property type="match status" value="1"/>
</dbReference>
<dbReference type="PANTHER" id="PTHR42784">
    <property type="entry name" value="PYRANOSE 2-OXIDASE"/>
    <property type="match status" value="1"/>
</dbReference>
<evidence type="ECO:0000313" key="9">
    <source>
        <dbReference type="EMBL" id="SDG34257.1"/>
    </source>
</evidence>
<dbReference type="InterPro" id="IPR051473">
    <property type="entry name" value="P2Ox-like"/>
</dbReference>
<dbReference type="RefSeq" id="WP_091163897.1">
    <property type="nucleotide sequence ID" value="NZ_FNCG01000003.1"/>
</dbReference>
<feature type="domain" description="Glucose-methanol-choline oxidoreductase C-terminal" evidence="8">
    <location>
        <begin position="433"/>
        <end position="552"/>
    </location>
</feature>